<dbReference type="CDD" id="cd00096">
    <property type="entry name" value="Ig"/>
    <property type="match status" value="1"/>
</dbReference>
<dbReference type="InterPro" id="IPR036179">
    <property type="entry name" value="Ig-like_dom_sf"/>
</dbReference>
<dbReference type="PANTHER" id="PTHR23279">
    <property type="entry name" value="DEFECTIVE PROBOSCIS EXTENSION RESPONSE DPR -RELATED"/>
    <property type="match status" value="1"/>
</dbReference>
<evidence type="ECO:0000313" key="3">
    <source>
        <dbReference type="Proteomes" id="UP001445076"/>
    </source>
</evidence>
<dbReference type="SMART" id="SM00409">
    <property type="entry name" value="IG"/>
    <property type="match status" value="1"/>
</dbReference>
<dbReference type="InterPro" id="IPR003599">
    <property type="entry name" value="Ig_sub"/>
</dbReference>
<dbReference type="Gene3D" id="2.60.40.10">
    <property type="entry name" value="Immunoglobulins"/>
    <property type="match status" value="2"/>
</dbReference>
<dbReference type="Pfam" id="PF13927">
    <property type="entry name" value="Ig_3"/>
    <property type="match status" value="1"/>
</dbReference>
<dbReference type="SMART" id="SM00408">
    <property type="entry name" value="IGc2"/>
    <property type="match status" value="1"/>
</dbReference>
<comment type="caution">
    <text evidence="2">The sequence shown here is derived from an EMBL/GenBank/DDBJ whole genome shotgun (WGS) entry which is preliminary data.</text>
</comment>
<dbReference type="InterPro" id="IPR003598">
    <property type="entry name" value="Ig_sub2"/>
</dbReference>
<dbReference type="InterPro" id="IPR007110">
    <property type="entry name" value="Ig-like_dom"/>
</dbReference>
<sequence length="179" mass="19704">VKDIQLSDAGHYECQLTTHPPVTFFFTLKVTQAEAVVNGPSEVHIEEGSKLALECQVKHAVAPPVYIFWYHNSTMVNYGQHALEVHHQNFTSSLVVTRVRPSDAGTYSCQPHLATPANVTVHVVTGKKPAAMQHGRKQVGGGGEASRPHLAILLVISITCLLASLPTERYFHLLHRCCY</sequence>
<proteinExistence type="predicted"/>
<dbReference type="PROSITE" id="PS50835">
    <property type="entry name" value="IG_LIKE"/>
    <property type="match status" value="1"/>
</dbReference>
<dbReference type="AlphaFoldDB" id="A0AAW0WGZ4"/>
<gene>
    <name evidence="2" type="ORF">OTU49_007580</name>
</gene>
<evidence type="ECO:0000259" key="1">
    <source>
        <dbReference type="PROSITE" id="PS50835"/>
    </source>
</evidence>
<feature type="non-terminal residue" evidence="2">
    <location>
        <position position="1"/>
    </location>
</feature>
<organism evidence="2 3">
    <name type="scientific">Cherax quadricarinatus</name>
    <name type="common">Australian red claw crayfish</name>
    <dbReference type="NCBI Taxonomy" id="27406"/>
    <lineage>
        <taxon>Eukaryota</taxon>
        <taxon>Metazoa</taxon>
        <taxon>Ecdysozoa</taxon>
        <taxon>Arthropoda</taxon>
        <taxon>Crustacea</taxon>
        <taxon>Multicrustacea</taxon>
        <taxon>Malacostraca</taxon>
        <taxon>Eumalacostraca</taxon>
        <taxon>Eucarida</taxon>
        <taxon>Decapoda</taxon>
        <taxon>Pleocyemata</taxon>
        <taxon>Astacidea</taxon>
        <taxon>Parastacoidea</taxon>
        <taxon>Parastacidae</taxon>
        <taxon>Cherax</taxon>
    </lineage>
</organism>
<evidence type="ECO:0000313" key="2">
    <source>
        <dbReference type="EMBL" id="KAK8731383.1"/>
    </source>
</evidence>
<dbReference type="GO" id="GO:0032589">
    <property type="term" value="C:neuron projection membrane"/>
    <property type="evidence" value="ECO:0007669"/>
    <property type="project" value="TreeGrafter"/>
</dbReference>
<accession>A0AAW0WGZ4</accession>
<name>A0AAW0WGZ4_CHEQU</name>
<dbReference type="InterPro" id="IPR013783">
    <property type="entry name" value="Ig-like_fold"/>
</dbReference>
<dbReference type="GO" id="GO:0050808">
    <property type="term" value="P:synapse organization"/>
    <property type="evidence" value="ECO:0007669"/>
    <property type="project" value="TreeGrafter"/>
</dbReference>
<protein>
    <recommendedName>
        <fullName evidence="1">Ig-like domain-containing protein</fullName>
    </recommendedName>
</protein>
<dbReference type="PANTHER" id="PTHR23279:SF2">
    <property type="entry name" value="DEFECTIVE PROBOSCIS EXTENSION RESPONSE 19, ISOFORM A"/>
    <property type="match status" value="1"/>
</dbReference>
<dbReference type="InterPro" id="IPR037448">
    <property type="entry name" value="Zig-8"/>
</dbReference>
<dbReference type="EMBL" id="JARKIK010000061">
    <property type="protein sequence ID" value="KAK8731383.1"/>
    <property type="molecule type" value="Genomic_DNA"/>
</dbReference>
<reference evidence="2 3" key="1">
    <citation type="journal article" date="2024" name="BMC Genomics">
        <title>Genome assembly of redclaw crayfish (Cherax quadricarinatus) provides insights into its immune adaptation and hypoxia tolerance.</title>
        <authorList>
            <person name="Liu Z."/>
            <person name="Zheng J."/>
            <person name="Li H."/>
            <person name="Fang K."/>
            <person name="Wang S."/>
            <person name="He J."/>
            <person name="Zhou D."/>
            <person name="Weng S."/>
            <person name="Chi M."/>
            <person name="Gu Z."/>
            <person name="He J."/>
            <person name="Li F."/>
            <person name="Wang M."/>
        </authorList>
    </citation>
    <scope>NUCLEOTIDE SEQUENCE [LARGE SCALE GENOMIC DNA]</scope>
    <source>
        <strain evidence="2">ZL_2023a</strain>
    </source>
</reference>
<feature type="domain" description="Ig-like" evidence="1">
    <location>
        <begin position="20"/>
        <end position="120"/>
    </location>
</feature>
<keyword evidence="3" id="KW-1185">Reference proteome</keyword>
<dbReference type="Proteomes" id="UP001445076">
    <property type="component" value="Unassembled WGS sequence"/>
</dbReference>
<dbReference type="SUPFAM" id="SSF48726">
    <property type="entry name" value="Immunoglobulin"/>
    <property type="match status" value="1"/>
</dbReference>